<dbReference type="Pfam" id="PF00941">
    <property type="entry name" value="FAD_binding_5"/>
    <property type="match status" value="1"/>
</dbReference>
<keyword evidence="3" id="KW-0560">Oxidoreductase</keyword>
<dbReference type="Gene3D" id="3.30.390.50">
    <property type="entry name" value="CO dehydrogenase flavoprotein, C-terminal domain"/>
    <property type="match status" value="1"/>
</dbReference>
<dbReference type="EMBL" id="HE965806">
    <property type="protein sequence ID" value="CCJ55052.1"/>
    <property type="molecule type" value="Genomic_DNA"/>
</dbReference>
<proteinExistence type="predicted"/>
<feature type="domain" description="FAD-binding PCMH-type" evidence="4">
    <location>
        <begin position="1"/>
        <end position="177"/>
    </location>
</feature>
<organism evidence="5 6">
    <name type="scientific">Bordetella bronchiseptica 253</name>
    <dbReference type="NCBI Taxonomy" id="568707"/>
    <lineage>
        <taxon>Bacteria</taxon>
        <taxon>Pseudomonadati</taxon>
        <taxon>Pseudomonadota</taxon>
        <taxon>Betaproteobacteria</taxon>
        <taxon>Burkholderiales</taxon>
        <taxon>Alcaligenaceae</taxon>
        <taxon>Bordetella</taxon>
    </lineage>
</organism>
<sequence>MKAAQFEYFRAESTQQALQWLLQHDGRAKLMAGGQSLGPMLNLRLARPPVVIDISGVPALREVGERGGRVRVGAAVTHAEIEDGVHAALRGSALQQVATGIAYRAIRNRGTVGGSLAHADPAADWVLTMVALGADIEIAGVDGERMVPAESFMQGAYTTVVGEGELIAAVHVPAMTDGARWGYYKFCRKTGEFAEASCAAWFEPARRVARIAVGALDGAPCLLPGLADAVARQGAAALQAERIDEAVAQAMPGKDALHRKLHATAVARCLKQALGVQE</sequence>
<keyword evidence="2" id="KW-0274">FAD</keyword>
<dbReference type="OrthoDB" id="9793944at2"/>
<protein>
    <submittedName>
        <fullName evidence="5">Oxidoreductase, medium chain</fullName>
    </submittedName>
</protein>
<reference evidence="5 6" key="1">
    <citation type="journal article" date="2012" name="BMC Genomics">
        <title>Comparative genomics of the classical Bordetella subspecies: the evolution and exchange of virulence-associated diversity amongst closely related pathogens.</title>
        <authorList>
            <person name="Park J."/>
            <person name="Zhang Y."/>
            <person name="Buboltz A.M."/>
            <person name="Zhang X."/>
            <person name="Schuster S.C."/>
            <person name="Ahuja U."/>
            <person name="Liu M."/>
            <person name="Miller J.F."/>
            <person name="Sebaihia M."/>
            <person name="Bentley S.D."/>
            <person name="Parkhill J."/>
            <person name="Harvill E.T."/>
        </authorList>
    </citation>
    <scope>NUCLEOTIDE SEQUENCE [LARGE SCALE GENOMIC DNA]</scope>
    <source>
        <strain evidence="5 6">253</strain>
    </source>
</reference>
<accession>A0A0C6PA94</accession>
<dbReference type="InterPro" id="IPR036318">
    <property type="entry name" value="FAD-bd_PCMH-like_sf"/>
</dbReference>
<dbReference type="HOGENOM" id="CLU_058050_3_1_4"/>
<dbReference type="PANTHER" id="PTHR42659">
    <property type="entry name" value="XANTHINE DEHYDROGENASE SUBUNIT C-RELATED"/>
    <property type="match status" value="1"/>
</dbReference>
<gene>
    <name evidence="5" type="ORF">BN112_3135</name>
</gene>
<dbReference type="GO" id="GO:0016491">
    <property type="term" value="F:oxidoreductase activity"/>
    <property type="evidence" value="ECO:0007669"/>
    <property type="project" value="UniProtKB-KW"/>
</dbReference>
<dbReference type="Gene3D" id="3.30.465.10">
    <property type="match status" value="1"/>
</dbReference>
<evidence type="ECO:0000256" key="1">
    <source>
        <dbReference type="ARBA" id="ARBA00022630"/>
    </source>
</evidence>
<dbReference type="AlphaFoldDB" id="A0A0C6PA94"/>
<dbReference type="InterPro" id="IPR002346">
    <property type="entry name" value="Mopterin_DH_FAD-bd"/>
</dbReference>
<evidence type="ECO:0000313" key="5">
    <source>
        <dbReference type="EMBL" id="CCJ55052.1"/>
    </source>
</evidence>
<dbReference type="GO" id="GO:0071949">
    <property type="term" value="F:FAD binding"/>
    <property type="evidence" value="ECO:0007669"/>
    <property type="project" value="InterPro"/>
</dbReference>
<dbReference type="InterPro" id="IPR016169">
    <property type="entry name" value="FAD-bd_PCMH_sub2"/>
</dbReference>
<dbReference type="RefSeq" id="WP_010925753.1">
    <property type="nucleotide sequence ID" value="NC_019382.1"/>
</dbReference>
<dbReference type="SUPFAM" id="SSF55447">
    <property type="entry name" value="CO dehydrogenase flavoprotein C-terminal domain-like"/>
    <property type="match status" value="1"/>
</dbReference>
<dbReference type="SUPFAM" id="SSF56176">
    <property type="entry name" value="FAD-binding/transporter-associated domain-like"/>
    <property type="match status" value="1"/>
</dbReference>
<dbReference type="InterPro" id="IPR016166">
    <property type="entry name" value="FAD-bd_PCMH"/>
</dbReference>
<dbReference type="KEGG" id="bbh:BN112_3135"/>
<evidence type="ECO:0000256" key="2">
    <source>
        <dbReference type="ARBA" id="ARBA00022827"/>
    </source>
</evidence>
<dbReference type="Gene3D" id="3.30.43.10">
    <property type="entry name" value="Uridine Diphospho-n-acetylenolpyruvylglucosamine Reductase, domain 2"/>
    <property type="match status" value="1"/>
</dbReference>
<evidence type="ECO:0000313" key="6">
    <source>
        <dbReference type="Proteomes" id="UP000007564"/>
    </source>
</evidence>
<evidence type="ECO:0000259" key="4">
    <source>
        <dbReference type="PROSITE" id="PS51387"/>
    </source>
</evidence>
<dbReference type="InterPro" id="IPR016167">
    <property type="entry name" value="FAD-bd_PCMH_sub1"/>
</dbReference>
<name>A0A0C6PA94_BORBO</name>
<dbReference type="InterPro" id="IPR051312">
    <property type="entry name" value="Diverse_Substr_Oxidored"/>
</dbReference>
<keyword evidence="1" id="KW-0285">Flavoprotein</keyword>
<dbReference type="PROSITE" id="PS51387">
    <property type="entry name" value="FAD_PCMH"/>
    <property type="match status" value="1"/>
</dbReference>
<dbReference type="InterPro" id="IPR036683">
    <property type="entry name" value="CO_DH_flav_C_dom_sf"/>
</dbReference>
<evidence type="ECO:0000256" key="3">
    <source>
        <dbReference type="ARBA" id="ARBA00023002"/>
    </source>
</evidence>
<dbReference type="PANTHER" id="PTHR42659:SF2">
    <property type="entry name" value="XANTHINE DEHYDROGENASE SUBUNIT C-RELATED"/>
    <property type="match status" value="1"/>
</dbReference>
<dbReference type="Proteomes" id="UP000007564">
    <property type="component" value="Chromosome"/>
</dbReference>
<dbReference type="GeneID" id="56481038"/>